<feature type="binding site" evidence="10">
    <location>
        <position position="333"/>
    </location>
    <ligand>
        <name>NAD(+)</name>
        <dbReference type="ChEBI" id="CHEBI:57540"/>
    </ligand>
</feature>
<dbReference type="Gene3D" id="1.20.5.100">
    <property type="entry name" value="Cytochrome c1, transmembrane anchor, C-terminal"/>
    <property type="match status" value="1"/>
</dbReference>
<feature type="binding site" evidence="9">
    <location>
        <position position="210"/>
    </location>
    <ligand>
        <name>substrate</name>
    </ligand>
</feature>
<dbReference type="SUPFAM" id="SSF52413">
    <property type="entry name" value="UDP-glucose/GDP-mannose dehydrogenase C-terminal domain"/>
    <property type="match status" value="1"/>
</dbReference>
<dbReference type="AlphaFoldDB" id="A0A2M7XEQ2"/>
<dbReference type="NCBIfam" id="TIGR03026">
    <property type="entry name" value="NDP-sugDHase"/>
    <property type="match status" value="1"/>
</dbReference>
<evidence type="ECO:0000259" key="11">
    <source>
        <dbReference type="SMART" id="SM00984"/>
    </source>
</evidence>
<feature type="binding site" evidence="10">
    <location>
        <position position="161"/>
    </location>
    <ligand>
        <name>NAD(+)</name>
        <dbReference type="ChEBI" id="CHEBI:57540"/>
    </ligand>
</feature>
<dbReference type="GO" id="GO:0000271">
    <property type="term" value="P:polysaccharide biosynthetic process"/>
    <property type="evidence" value="ECO:0007669"/>
    <property type="project" value="InterPro"/>
</dbReference>
<dbReference type="InterPro" id="IPR036220">
    <property type="entry name" value="UDP-Glc/GDP-Man_DH_C_sf"/>
</dbReference>
<dbReference type="PIRSF" id="PIRSF500134">
    <property type="entry name" value="UDPglc_DH_bac"/>
    <property type="match status" value="1"/>
</dbReference>
<evidence type="ECO:0000256" key="5">
    <source>
        <dbReference type="ARBA" id="ARBA00023027"/>
    </source>
</evidence>
<dbReference type="InterPro" id="IPR036291">
    <property type="entry name" value="NAD(P)-bd_dom_sf"/>
</dbReference>
<evidence type="ECO:0000256" key="8">
    <source>
        <dbReference type="PIRSR" id="PIRSR500134-1"/>
    </source>
</evidence>
<dbReference type="InterPro" id="IPR014027">
    <property type="entry name" value="UDP-Glc/GDP-Man_DH_C"/>
</dbReference>
<proteinExistence type="inferred from homology"/>
<evidence type="ECO:0000256" key="7">
    <source>
        <dbReference type="PIRNR" id="PIRNR000124"/>
    </source>
</evidence>
<comment type="catalytic activity">
    <reaction evidence="6 7">
        <text>UDP-alpha-D-glucose + 2 NAD(+) + H2O = UDP-alpha-D-glucuronate + 2 NADH + 3 H(+)</text>
        <dbReference type="Rhea" id="RHEA:23596"/>
        <dbReference type="ChEBI" id="CHEBI:15377"/>
        <dbReference type="ChEBI" id="CHEBI:15378"/>
        <dbReference type="ChEBI" id="CHEBI:57540"/>
        <dbReference type="ChEBI" id="CHEBI:57945"/>
        <dbReference type="ChEBI" id="CHEBI:58052"/>
        <dbReference type="ChEBI" id="CHEBI:58885"/>
        <dbReference type="EC" id="1.1.1.22"/>
    </reaction>
</comment>
<dbReference type="InterPro" id="IPR028357">
    <property type="entry name" value="UDPglc_DH_bac"/>
</dbReference>
<dbReference type="SUPFAM" id="SSF48179">
    <property type="entry name" value="6-phosphogluconate dehydrogenase C-terminal domain-like"/>
    <property type="match status" value="1"/>
</dbReference>
<gene>
    <name evidence="12" type="ORF">CO174_00335</name>
</gene>
<comment type="caution">
    <text evidence="12">The sequence shown here is derived from an EMBL/GenBank/DDBJ whole genome shotgun (WGS) entry which is preliminary data.</text>
</comment>
<dbReference type="InterPro" id="IPR008927">
    <property type="entry name" value="6-PGluconate_DH-like_C_sf"/>
</dbReference>
<dbReference type="InterPro" id="IPR001732">
    <property type="entry name" value="UDP-Glc/GDP-Man_DH_N"/>
</dbReference>
<dbReference type="PANTHER" id="PTHR43750:SF3">
    <property type="entry name" value="UDP-GLUCOSE 6-DEHYDROGENASE TUAD"/>
    <property type="match status" value="1"/>
</dbReference>
<feature type="binding site" evidence="10">
    <location>
        <position position="30"/>
    </location>
    <ligand>
        <name>NAD(+)</name>
        <dbReference type="ChEBI" id="CHEBI:57540"/>
    </ligand>
</feature>
<evidence type="ECO:0000313" key="12">
    <source>
        <dbReference type="EMBL" id="PJA46353.1"/>
    </source>
</evidence>
<sequence>MNLVIIGTGYVGLTTGVGYATLGHKVACVDVDERKIAELDHGSVPFYEPGVQAALTDAQEAGRIMFTTDLASVMSEAEVIMIAVGTPSTSTGEADLSYVEAAAKQIGTLLKHEAVVVMKSTVPVGTNRRIIQVIREAMKEAGQAELTSLINIVSVPEFLREGSALDDFLQPDRIVIGAEDKIAAQTIDRLHGNIRAPRVMTGLESAELIKYAANAFLATKISFINEIANLADRVGADVRHVAEGIGYDHRIGPHFLQAGIGYGGSCFPKDVSALEQISGSNGYGFKLISAVIEVNNRQRDNFFKRIAHTLGPLKGRRIAVWGLAFKPHTDDIRESAAIDITRRLLASGAEICAFDPEASENAKAVLPDHIEFAPTAIDAATGAEALIVLTEWPEFQNVSFSTLKSRMVGDHVFDGRNCLADHNLSQHGFQYHGVGLCS</sequence>
<evidence type="ECO:0000256" key="9">
    <source>
        <dbReference type="PIRSR" id="PIRSR500134-2"/>
    </source>
</evidence>
<organism evidence="12 13">
    <name type="scientific">Candidatus Uhrbacteria bacterium CG_4_9_14_3_um_filter_50_9</name>
    <dbReference type="NCBI Taxonomy" id="1975035"/>
    <lineage>
        <taxon>Bacteria</taxon>
        <taxon>Candidatus Uhriibacteriota</taxon>
    </lineage>
</organism>
<evidence type="ECO:0000256" key="10">
    <source>
        <dbReference type="PIRSR" id="PIRSR500134-3"/>
    </source>
</evidence>
<evidence type="ECO:0000256" key="1">
    <source>
        <dbReference type="ARBA" id="ARBA00004701"/>
    </source>
</evidence>
<evidence type="ECO:0000256" key="2">
    <source>
        <dbReference type="ARBA" id="ARBA00006601"/>
    </source>
</evidence>
<dbReference type="Pfam" id="PF03721">
    <property type="entry name" value="UDPG_MGDP_dh_N"/>
    <property type="match status" value="1"/>
</dbReference>
<feature type="binding site" evidence="9">
    <location>
        <position position="263"/>
    </location>
    <ligand>
        <name>substrate</name>
    </ligand>
</feature>
<keyword evidence="5 7" id="KW-0520">NAD</keyword>
<accession>A0A2M7XEQ2</accession>
<feature type="binding site" evidence="10">
    <location>
        <position position="86"/>
    </location>
    <ligand>
        <name>NAD(+)</name>
        <dbReference type="ChEBI" id="CHEBI:57540"/>
    </ligand>
</feature>
<comment type="similarity">
    <text evidence="2 7">Belongs to the UDP-glucose/GDP-mannose dehydrogenase family.</text>
</comment>
<feature type="domain" description="UDP-glucose/GDP-mannose dehydrogenase C-terminal" evidence="11">
    <location>
        <begin position="319"/>
        <end position="421"/>
    </location>
</feature>
<dbReference type="UniPathway" id="UPA00038">
    <property type="reaction ID" value="UER00491"/>
</dbReference>
<feature type="binding site" evidence="10">
    <location>
        <position position="269"/>
    </location>
    <ligand>
        <name>NAD(+)</name>
        <dbReference type="ChEBI" id="CHEBI:57540"/>
    </ligand>
</feature>
<dbReference type="InterPro" id="IPR017476">
    <property type="entry name" value="UDP-Glc/GDP-Man"/>
</dbReference>
<evidence type="ECO:0000256" key="4">
    <source>
        <dbReference type="ARBA" id="ARBA00023002"/>
    </source>
</evidence>
<dbReference type="SMART" id="SM00984">
    <property type="entry name" value="UDPG_MGDP_dh_C"/>
    <property type="match status" value="1"/>
</dbReference>
<evidence type="ECO:0000256" key="6">
    <source>
        <dbReference type="ARBA" id="ARBA00047473"/>
    </source>
</evidence>
<feature type="binding site" evidence="10">
    <location>
        <position position="121"/>
    </location>
    <ligand>
        <name>NAD(+)</name>
        <dbReference type="ChEBI" id="CHEBI:57540"/>
    </ligand>
</feature>
<dbReference type="Pfam" id="PF03720">
    <property type="entry name" value="UDPG_MGDP_dh_C"/>
    <property type="match status" value="1"/>
</dbReference>
<comment type="pathway">
    <text evidence="1">Nucleotide-sugar biosynthesis; UDP-alpha-D-glucuronate biosynthesis; UDP-alpha-D-glucuronate from UDP-alpha-D-glucose: step 1/1.</text>
</comment>
<dbReference type="InterPro" id="IPR014026">
    <property type="entry name" value="UDP-Glc/GDP-Man_DH_dimer"/>
</dbReference>
<evidence type="ECO:0000256" key="3">
    <source>
        <dbReference type="ARBA" id="ARBA00012954"/>
    </source>
</evidence>
<evidence type="ECO:0000313" key="13">
    <source>
        <dbReference type="Proteomes" id="UP000229385"/>
    </source>
</evidence>
<keyword evidence="4 7" id="KW-0560">Oxidoreductase</keyword>
<dbReference type="PIRSF" id="PIRSF000124">
    <property type="entry name" value="UDPglc_GDPman_dh"/>
    <property type="match status" value="1"/>
</dbReference>
<feature type="binding site" evidence="9">
    <location>
        <begin position="158"/>
        <end position="161"/>
    </location>
    <ligand>
        <name>substrate</name>
    </ligand>
</feature>
<dbReference type="EMBL" id="PFWU01000003">
    <property type="protein sequence ID" value="PJA46353.1"/>
    <property type="molecule type" value="Genomic_DNA"/>
</dbReference>
<name>A0A2M7XEQ2_9BACT</name>
<dbReference type="Gene3D" id="3.40.50.720">
    <property type="entry name" value="NAD(P)-binding Rossmann-like Domain"/>
    <property type="match status" value="2"/>
</dbReference>
<dbReference type="Pfam" id="PF00984">
    <property type="entry name" value="UDPG_MGDP_dh"/>
    <property type="match status" value="1"/>
</dbReference>
<protein>
    <recommendedName>
        <fullName evidence="3 7">UDP-glucose 6-dehydrogenase</fullName>
        <ecNumber evidence="3 7">1.1.1.22</ecNumber>
    </recommendedName>
</protein>
<feature type="binding site" evidence="9">
    <location>
        <position position="326"/>
    </location>
    <ligand>
        <name>substrate</name>
    </ligand>
</feature>
<feature type="active site" description="Nucleophile" evidence="8">
    <location>
        <position position="266"/>
    </location>
</feature>
<feature type="binding site" evidence="10">
    <location>
        <position position="35"/>
    </location>
    <ligand>
        <name>NAD(+)</name>
        <dbReference type="ChEBI" id="CHEBI:57540"/>
    </ligand>
</feature>
<dbReference type="GO" id="GO:0006065">
    <property type="term" value="P:UDP-glucuronate biosynthetic process"/>
    <property type="evidence" value="ECO:0007669"/>
    <property type="project" value="UniProtKB-UniPathway"/>
</dbReference>
<reference evidence="13" key="1">
    <citation type="submission" date="2017-09" db="EMBL/GenBank/DDBJ databases">
        <title>Depth-based differentiation of microbial function through sediment-hosted aquifers and enrichment of novel symbionts in the deep terrestrial subsurface.</title>
        <authorList>
            <person name="Probst A.J."/>
            <person name="Ladd B."/>
            <person name="Jarett J.K."/>
            <person name="Geller-Mcgrath D.E."/>
            <person name="Sieber C.M.K."/>
            <person name="Emerson J.B."/>
            <person name="Anantharaman K."/>
            <person name="Thomas B.C."/>
            <person name="Malmstrom R."/>
            <person name="Stieglmeier M."/>
            <person name="Klingl A."/>
            <person name="Woyke T."/>
            <person name="Ryan C.M."/>
            <person name="Banfield J.F."/>
        </authorList>
    </citation>
    <scope>NUCLEOTIDE SEQUENCE [LARGE SCALE GENOMIC DNA]</scope>
</reference>
<dbReference type="Proteomes" id="UP000229385">
    <property type="component" value="Unassembled WGS sequence"/>
</dbReference>
<dbReference type="PANTHER" id="PTHR43750">
    <property type="entry name" value="UDP-GLUCOSE 6-DEHYDROGENASE TUAD"/>
    <property type="match status" value="1"/>
</dbReference>
<dbReference type="SUPFAM" id="SSF51735">
    <property type="entry name" value="NAD(P)-binding Rossmann-fold domains"/>
    <property type="match status" value="1"/>
</dbReference>
<feature type="binding site" evidence="9">
    <location>
        <begin position="255"/>
        <end position="259"/>
    </location>
    <ligand>
        <name>substrate</name>
    </ligand>
</feature>
<dbReference type="EC" id="1.1.1.22" evidence="3 7"/>
<dbReference type="GO" id="GO:0051287">
    <property type="term" value="F:NAD binding"/>
    <property type="evidence" value="ECO:0007669"/>
    <property type="project" value="InterPro"/>
</dbReference>
<dbReference type="GO" id="GO:0003979">
    <property type="term" value="F:UDP-glucose 6-dehydrogenase activity"/>
    <property type="evidence" value="ECO:0007669"/>
    <property type="project" value="UniProtKB-EC"/>
</dbReference>